<feature type="transmembrane region" description="Helical" evidence="2">
    <location>
        <begin position="15"/>
        <end position="44"/>
    </location>
</feature>
<keyword evidence="2" id="KW-0472">Membrane</keyword>
<comment type="caution">
    <text evidence="3">The sequence shown here is derived from an EMBL/GenBank/DDBJ whole genome shotgun (WGS) entry which is preliminary data.</text>
</comment>
<dbReference type="OrthoDB" id="4940586at2759"/>
<evidence type="ECO:0000256" key="2">
    <source>
        <dbReference type="SAM" id="Phobius"/>
    </source>
</evidence>
<name>A0A0B4GJQ5_METGA</name>
<reference evidence="3 4" key="1">
    <citation type="journal article" date="2014" name="Proc. Natl. Acad. Sci. U.S.A.">
        <title>Trajectory and genomic determinants of fungal-pathogen speciation and host adaptation.</title>
        <authorList>
            <person name="Hu X."/>
            <person name="Xiao G."/>
            <person name="Zheng P."/>
            <person name="Shang Y."/>
            <person name="Su Y."/>
            <person name="Zhang X."/>
            <person name="Liu X."/>
            <person name="Zhan S."/>
            <person name="St Leger R.J."/>
            <person name="Wang C."/>
        </authorList>
    </citation>
    <scope>NUCLEOTIDE SEQUENCE [LARGE SCALE GENOMIC DNA]</scope>
    <source>
        <strain evidence="3 4">ARSEF 977</strain>
    </source>
</reference>
<evidence type="ECO:0000256" key="1">
    <source>
        <dbReference type="SAM" id="MobiDB-lite"/>
    </source>
</evidence>
<sequence length="128" mass="13934">MALEIIGKLKDTSEIIFFSIALVIVSLFALGIVLTILGCITSVITGGIKKRRDRTQNQTIPLQETTPQNESAGDGDEASRDSSDADSDDTPPPRYSVWRDEEEAAGGVDDRNEPTLAIRTPPGCYRRP</sequence>
<keyword evidence="4" id="KW-1185">Reference proteome</keyword>
<gene>
    <name evidence="3" type="ORF">MGU_05735</name>
</gene>
<dbReference type="HOGENOM" id="CLU_1960084_0_0_1"/>
<organism evidence="3 4">
    <name type="scientific">Metarhizium guizhouense (strain ARSEF 977)</name>
    <dbReference type="NCBI Taxonomy" id="1276136"/>
    <lineage>
        <taxon>Eukaryota</taxon>
        <taxon>Fungi</taxon>
        <taxon>Dikarya</taxon>
        <taxon>Ascomycota</taxon>
        <taxon>Pezizomycotina</taxon>
        <taxon>Sordariomycetes</taxon>
        <taxon>Hypocreomycetidae</taxon>
        <taxon>Hypocreales</taxon>
        <taxon>Clavicipitaceae</taxon>
        <taxon>Metarhizium</taxon>
    </lineage>
</organism>
<keyword evidence="2" id="KW-0812">Transmembrane</keyword>
<feature type="compositionally biased region" description="Polar residues" evidence="1">
    <location>
        <begin position="56"/>
        <end position="70"/>
    </location>
</feature>
<evidence type="ECO:0000313" key="3">
    <source>
        <dbReference type="EMBL" id="KID87325.1"/>
    </source>
</evidence>
<feature type="region of interest" description="Disordered" evidence="1">
    <location>
        <begin position="50"/>
        <end position="128"/>
    </location>
</feature>
<protein>
    <submittedName>
        <fullName evidence="3">Uncharacterized protein</fullName>
    </submittedName>
</protein>
<evidence type="ECO:0000313" key="4">
    <source>
        <dbReference type="Proteomes" id="UP000031192"/>
    </source>
</evidence>
<accession>A0A0B4GJQ5</accession>
<dbReference type="Proteomes" id="UP000031192">
    <property type="component" value="Unassembled WGS sequence"/>
</dbReference>
<dbReference type="AlphaFoldDB" id="A0A0B4GJQ5"/>
<dbReference type="EMBL" id="AZNH01000017">
    <property type="protein sequence ID" value="KID87325.1"/>
    <property type="molecule type" value="Genomic_DNA"/>
</dbReference>
<proteinExistence type="predicted"/>
<keyword evidence="2" id="KW-1133">Transmembrane helix</keyword>